<dbReference type="AlphaFoldDB" id="A0A9E7G3M2"/>
<dbReference type="PANTHER" id="PTHR35697:SF1">
    <property type="entry name" value="PROTEIN TRACHEARY ELEMENT DIFFERENTIATION-RELATED 7"/>
    <property type="match status" value="1"/>
</dbReference>
<evidence type="ECO:0000313" key="2">
    <source>
        <dbReference type="Proteomes" id="UP001055439"/>
    </source>
</evidence>
<protein>
    <submittedName>
        <fullName evidence="1">Uncharacterized protein</fullName>
    </submittedName>
</protein>
<dbReference type="PANTHER" id="PTHR35697">
    <property type="entry name" value="OS08G0108300 PROTEIN"/>
    <property type="match status" value="1"/>
</dbReference>
<sequence length="75" mass="7789">MAAKSEAVDVEDRVHVHETVVPGPHGQQLATLSIDEDIQVHEVFKKGTVTGGASLVSLHQGNNVRAAGPAALALL</sequence>
<keyword evidence="2" id="KW-1185">Reference proteome</keyword>
<evidence type="ECO:0000313" key="1">
    <source>
        <dbReference type="EMBL" id="URE07679.1"/>
    </source>
</evidence>
<dbReference type="EMBL" id="CP097507">
    <property type="protein sequence ID" value="URE07679.1"/>
    <property type="molecule type" value="Genomic_DNA"/>
</dbReference>
<dbReference type="Proteomes" id="UP001055439">
    <property type="component" value="Chromosome 5"/>
</dbReference>
<accession>A0A9E7G3M2</accession>
<dbReference type="GO" id="GO:0009834">
    <property type="term" value="P:plant-type secondary cell wall biogenesis"/>
    <property type="evidence" value="ECO:0007669"/>
    <property type="project" value="InterPro"/>
</dbReference>
<reference evidence="1" key="1">
    <citation type="submission" date="2022-05" db="EMBL/GenBank/DDBJ databases">
        <title>The Musa troglodytarum L. genome provides insights into the mechanism of non-climacteric behaviour and enrichment of carotenoids.</title>
        <authorList>
            <person name="Wang J."/>
        </authorList>
    </citation>
    <scope>NUCLEOTIDE SEQUENCE</scope>
    <source>
        <tissue evidence="1">Leaf</tissue>
    </source>
</reference>
<organism evidence="1 2">
    <name type="scientific">Musa troglodytarum</name>
    <name type="common">fe'i banana</name>
    <dbReference type="NCBI Taxonomy" id="320322"/>
    <lineage>
        <taxon>Eukaryota</taxon>
        <taxon>Viridiplantae</taxon>
        <taxon>Streptophyta</taxon>
        <taxon>Embryophyta</taxon>
        <taxon>Tracheophyta</taxon>
        <taxon>Spermatophyta</taxon>
        <taxon>Magnoliopsida</taxon>
        <taxon>Liliopsida</taxon>
        <taxon>Zingiberales</taxon>
        <taxon>Musaceae</taxon>
        <taxon>Musa</taxon>
    </lineage>
</organism>
<proteinExistence type="predicted"/>
<gene>
    <name evidence="1" type="ORF">MUK42_18992</name>
</gene>
<dbReference type="InterPro" id="IPR044950">
    <property type="entry name" value="TED6/7"/>
</dbReference>
<name>A0A9E7G3M2_9LILI</name>
<dbReference type="OrthoDB" id="785473at2759"/>